<feature type="non-terminal residue" evidence="2">
    <location>
        <position position="127"/>
    </location>
</feature>
<feature type="transmembrane region" description="Helical" evidence="1">
    <location>
        <begin position="85"/>
        <end position="102"/>
    </location>
</feature>
<evidence type="ECO:0008006" key="4">
    <source>
        <dbReference type="Google" id="ProtNLM"/>
    </source>
</evidence>
<feature type="transmembrane region" description="Helical" evidence="1">
    <location>
        <begin position="7"/>
        <end position="24"/>
    </location>
</feature>
<sequence>LRVYCCIVGIGTMVLNVFCLFIIIKYRRIFAINIYLVTLSLQILYLLINTHFNIFLVPFIYARYGGGYCIGFLCSTVVLTFQAPYIFLMVNISGLFVLLLFFRHQSLMLGNIRFRLSNVHLKGMQYY</sequence>
<proteinExistence type="predicted"/>
<feature type="transmembrane region" description="Helical" evidence="1">
    <location>
        <begin position="60"/>
        <end position="79"/>
    </location>
</feature>
<name>A0AAN5CKX5_9BILA</name>
<organism evidence="2 3">
    <name type="scientific">Pristionchus mayeri</name>
    <dbReference type="NCBI Taxonomy" id="1317129"/>
    <lineage>
        <taxon>Eukaryota</taxon>
        <taxon>Metazoa</taxon>
        <taxon>Ecdysozoa</taxon>
        <taxon>Nematoda</taxon>
        <taxon>Chromadorea</taxon>
        <taxon>Rhabditida</taxon>
        <taxon>Rhabditina</taxon>
        <taxon>Diplogasteromorpha</taxon>
        <taxon>Diplogasteroidea</taxon>
        <taxon>Neodiplogasteridae</taxon>
        <taxon>Pristionchus</taxon>
    </lineage>
</organism>
<protein>
    <recommendedName>
        <fullName evidence="4">G protein-coupled receptor</fullName>
    </recommendedName>
</protein>
<dbReference type="EMBL" id="BTRK01000004">
    <property type="protein sequence ID" value="GMR46294.1"/>
    <property type="molecule type" value="Genomic_DNA"/>
</dbReference>
<evidence type="ECO:0000256" key="1">
    <source>
        <dbReference type="SAM" id="Phobius"/>
    </source>
</evidence>
<reference evidence="3" key="1">
    <citation type="submission" date="2022-10" db="EMBL/GenBank/DDBJ databases">
        <title>Genome assembly of Pristionchus species.</title>
        <authorList>
            <person name="Yoshida K."/>
            <person name="Sommer R.J."/>
        </authorList>
    </citation>
    <scope>NUCLEOTIDE SEQUENCE [LARGE SCALE GENOMIC DNA]</scope>
    <source>
        <strain evidence="3">RS5460</strain>
    </source>
</reference>
<evidence type="ECO:0000313" key="2">
    <source>
        <dbReference type="EMBL" id="GMR46294.1"/>
    </source>
</evidence>
<accession>A0AAN5CKX5</accession>
<feature type="transmembrane region" description="Helical" evidence="1">
    <location>
        <begin position="30"/>
        <end position="48"/>
    </location>
</feature>
<keyword evidence="3" id="KW-1185">Reference proteome</keyword>
<feature type="non-terminal residue" evidence="2">
    <location>
        <position position="1"/>
    </location>
</feature>
<dbReference type="Proteomes" id="UP001328107">
    <property type="component" value="Unassembled WGS sequence"/>
</dbReference>
<gene>
    <name evidence="2" type="ORF">PMAYCL1PPCAC_16489</name>
</gene>
<comment type="caution">
    <text evidence="2">The sequence shown here is derived from an EMBL/GenBank/DDBJ whole genome shotgun (WGS) entry which is preliminary data.</text>
</comment>
<dbReference type="AlphaFoldDB" id="A0AAN5CKX5"/>
<evidence type="ECO:0000313" key="3">
    <source>
        <dbReference type="Proteomes" id="UP001328107"/>
    </source>
</evidence>
<keyword evidence="1" id="KW-0812">Transmembrane</keyword>
<keyword evidence="1" id="KW-1133">Transmembrane helix</keyword>
<keyword evidence="1" id="KW-0472">Membrane</keyword>